<dbReference type="InterPro" id="IPR012506">
    <property type="entry name" value="TMEM86B-like"/>
</dbReference>
<keyword evidence="12" id="KW-1185">Reference proteome</keyword>
<feature type="region of interest" description="Disordered" evidence="9">
    <location>
        <begin position="237"/>
        <end position="257"/>
    </location>
</feature>
<dbReference type="EMBL" id="JAPTSV010000002">
    <property type="protein sequence ID" value="KAJ1530942.1"/>
    <property type="molecule type" value="Genomic_DNA"/>
</dbReference>
<feature type="transmembrane region" description="Helical" evidence="10">
    <location>
        <begin position="41"/>
        <end position="59"/>
    </location>
</feature>
<protein>
    <recommendedName>
        <fullName evidence="6">lysoplasmalogenase</fullName>
        <ecNumber evidence="6">3.3.2.2</ecNumber>
    </recommendedName>
</protein>
<feature type="transmembrane region" description="Helical" evidence="10">
    <location>
        <begin position="79"/>
        <end position="112"/>
    </location>
</feature>
<keyword evidence="4 10" id="KW-1133">Transmembrane helix</keyword>
<proteinExistence type="inferred from homology"/>
<evidence type="ECO:0000256" key="4">
    <source>
        <dbReference type="ARBA" id="ARBA00022989"/>
    </source>
</evidence>
<gene>
    <name evidence="11" type="ORF">ONE63_005778</name>
</gene>
<comment type="catalytic activity">
    <reaction evidence="7">
        <text>a 1-O-(1Z-alkenyl)-sn-glycero-3-phosphoethanolamine + H2O = a 2,3-saturated aldehyde + sn-glycero-3-phosphoethanolamine</text>
        <dbReference type="Rhea" id="RHEA:16905"/>
        <dbReference type="ChEBI" id="CHEBI:15377"/>
        <dbReference type="ChEBI" id="CHEBI:73359"/>
        <dbReference type="ChEBI" id="CHEBI:77288"/>
        <dbReference type="ChEBI" id="CHEBI:143890"/>
        <dbReference type="EC" id="3.3.2.2"/>
    </reaction>
</comment>
<dbReference type="PANTHER" id="PTHR31885:SF6">
    <property type="entry name" value="GH04784P"/>
    <property type="match status" value="1"/>
</dbReference>
<keyword evidence="3 10" id="KW-0812">Transmembrane</keyword>
<dbReference type="AlphaFoldDB" id="A0AAV7XZ51"/>
<evidence type="ECO:0000256" key="8">
    <source>
        <dbReference type="ARBA" id="ARBA00049560"/>
    </source>
</evidence>
<evidence type="ECO:0000256" key="2">
    <source>
        <dbReference type="ARBA" id="ARBA00007375"/>
    </source>
</evidence>
<dbReference type="GO" id="GO:0016020">
    <property type="term" value="C:membrane"/>
    <property type="evidence" value="ECO:0007669"/>
    <property type="project" value="UniProtKB-SubCell"/>
</dbReference>
<evidence type="ECO:0000256" key="1">
    <source>
        <dbReference type="ARBA" id="ARBA00004141"/>
    </source>
</evidence>
<comment type="similarity">
    <text evidence="2">Belongs to the TMEM86 family.</text>
</comment>
<evidence type="ECO:0000256" key="3">
    <source>
        <dbReference type="ARBA" id="ARBA00022692"/>
    </source>
</evidence>
<comment type="subcellular location">
    <subcellularLocation>
        <location evidence="1">Membrane</location>
        <topology evidence="1">Multi-pass membrane protein</topology>
    </subcellularLocation>
</comment>
<feature type="transmembrane region" description="Helical" evidence="10">
    <location>
        <begin position="150"/>
        <end position="168"/>
    </location>
</feature>
<feature type="transmembrane region" description="Helical" evidence="10">
    <location>
        <begin position="180"/>
        <end position="201"/>
    </location>
</feature>
<dbReference type="GO" id="GO:0047408">
    <property type="term" value="F:alkenylglycerophosphocholine hydrolase activity"/>
    <property type="evidence" value="ECO:0007669"/>
    <property type="project" value="UniProtKB-EC"/>
</dbReference>
<dbReference type="Pfam" id="PF07947">
    <property type="entry name" value="YhhN"/>
    <property type="match status" value="1"/>
</dbReference>
<dbReference type="EC" id="3.3.2.2" evidence="6"/>
<evidence type="ECO:0000256" key="5">
    <source>
        <dbReference type="ARBA" id="ARBA00023136"/>
    </source>
</evidence>
<evidence type="ECO:0000256" key="10">
    <source>
        <dbReference type="SAM" id="Phobius"/>
    </source>
</evidence>
<name>A0AAV7XZ51_9NEOP</name>
<evidence type="ECO:0000256" key="7">
    <source>
        <dbReference type="ARBA" id="ARBA00049458"/>
    </source>
</evidence>
<dbReference type="PANTHER" id="PTHR31885">
    <property type="entry name" value="GH04784P"/>
    <property type="match status" value="1"/>
</dbReference>
<dbReference type="Proteomes" id="UP001075354">
    <property type="component" value="Chromosome 2"/>
</dbReference>
<keyword evidence="5 10" id="KW-0472">Membrane</keyword>
<comment type="caution">
    <text evidence="11">The sequence shown here is derived from an EMBL/GenBank/DDBJ whole genome shotgun (WGS) entry which is preliminary data.</text>
</comment>
<evidence type="ECO:0000256" key="9">
    <source>
        <dbReference type="SAM" id="MobiDB-lite"/>
    </source>
</evidence>
<reference evidence="11" key="1">
    <citation type="submission" date="2022-12" db="EMBL/GenBank/DDBJ databases">
        <title>Chromosome-level genome assembly of the bean flower thrips Megalurothrips usitatus.</title>
        <authorList>
            <person name="Ma L."/>
            <person name="Liu Q."/>
            <person name="Li H."/>
            <person name="Cai W."/>
        </authorList>
    </citation>
    <scope>NUCLEOTIDE SEQUENCE</scope>
    <source>
        <strain evidence="11">Cailab_2022a</strain>
    </source>
</reference>
<comment type="catalytic activity">
    <reaction evidence="8">
        <text>a 1-O-(1Z-alkenyl)-sn-glycero-3-phosphocholine + H2O = a 2,3-saturated aldehyde + sn-glycerol 3-phosphocholine</text>
        <dbReference type="Rhea" id="RHEA:22544"/>
        <dbReference type="ChEBI" id="CHEBI:15377"/>
        <dbReference type="ChEBI" id="CHEBI:16870"/>
        <dbReference type="ChEBI" id="CHEBI:73359"/>
        <dbReference type="ChEBI" id="CHEBI:77287"/>
        <dbReference type="EC" id="3.3.2.2"/>
    </reaction>
</comment>
<organism evidence="11 12">
    <name type="scientific">Megalurothrips usitatus</name>
    <name type="common">bean blossom thrips</name>
    <dbReference type="NCBI Taxonomy" id="439358"/>
    <lineage>
        <taxon>Eukaryota</taxon>
        <taxon>Metazoa</taxon>
        <taxon>Ecdysozoa</taxon>
        <taxon>Arthropoda</taxon>
        <taxon>Hexapoda</taxon>
        <taxon>Insecta</taxon>
        <taxon>Pterygota</taxon>
        <taxon>Neoptera</taxon>
        <taxon>Paraneoptera</taxon>
        <taxon>Thysanoptera</taxon>
        <taxon>Terebrantia</taxon>
        <taxon>Thripoidea</taxon>
        <taxon>Thripidae</taxon>
        <taxon>Megalurothrips</taxon>
    </lineage>
</organism>
<evidence type="ECO:0000313" key="11">
    <source>
        <dbReference type="EMBL" id="KAJ1530942.1"/>
    </source>
</evidence>
<evidence type="ECO:0000256" key="6">
    <source>
        <dbReference type="ARBA" id="ARBA00035673"/>
    </source>
</evidence>
<evidence type="ECO:0000313" key="12">
    <source>
        <dbReference type="Proteomes" id="UP001075354"/>
    </source>
</evidence>
<accession>A0AAV7XZ51</accession>
<feature type="transmembrane region" description="Helical" evidence="10">
    <location>
        <begin position="124"/>
        <end position="144"/>
    </location>
</feature>
<sequence length="257" mass="27594">MDSAPHVQLKEVGPKLVPFFKAVLVYFVVLPSTEAEGPSWIGVLVKVLPVLSLVLFVLLQEGIIGLSLGDECWFSRRVLLALALSALADALLVWPSLFLSGMAVFGAAHLLYINAFGFTPLRPVLGLGLYALSAWAMTFLVPGLKGPMTLGVPLYTVVLVTMLWRAVAHRQPRRPRWVSLCPSIGGLLFAVSDALIGFHMFHNPIPHSQVLIMATYYAAQLGMALSVVGSSVPGDGAEAKALEDESPDLTATSIPQH</sequence>